<name>A0ABQ6GSA0_9GAMM</name>
<protein>
    <submittedName>
        <fullName evidence="1">Uncharacterized protein</fullName>
    </submittedName>
</protein>
<dbReference type="EMBL" id="BSST01000001">
    <property type="protein sequence ID" value="GLX78054.1"/>
    <property type="molecule type" value="Genomic_DNA"/>
</dbReference>
<proteinExistence type="predicted"/>
<sequence length="58" mass="6979">MNQDDFDHFNYLAEKVIHDKASQAEINEFHNLVQIWNTETKYNLFNSMERSEKLFING</sequence>
<evidence type="ECO:0000313" key="2">
    <source>
        <dbReference type="Proteomes" id="UP001157186"/>
    </source>
</evidence>
<dbReference type="RefSeq" id="WP_284243947.1">
    <property type="nucleotide sequence ID" value="NZ_BSST01000001.1"/>
</dbReference>
<gene>
    <name evidence="1" type="ORF">tinsulaeT_13940</name>
</gene>
<accession>A0ABQ6GSA0</accession>
<organism evidence="1 2">
    <name type="scientific">Thalassotalea insulae</name>
    <dbReference type="NCBI Taxonomy" id="2056778"/>
    <lineage>
        <taxon>Bacteria</taxon>
        <taxon>Pseudomonadati</taxon>
        <taxon>Pseudomonadota</taxon>
        <taxon>Gammaproteobacteria</taxon>
        <taxon>Alteromonadales</taxon>
        <taxon>Colwelliaceae</taxon>
        <taxon>Thalassotalea</taxon>
    </lineage>
</organism>
<dbReference type="Proteomes" id="UP001157186">
    <property type="component" value="Unassembled WGS sequence"/>
</dbReference>
<comment type="caution">
    <text evidence="1">The sequence shown here is derived from an EMBL/GenBank/DDBJ whole genome shotgun (WGS) entry which is preliminary data.</text>
</comment>
<reference evidence="1 2" key="1">
    <citation type="submission" date="2023-03" db="EMBL/GenBank/DDBJ databases">
        <title>Draft genome sequence of Thalassotalea insulae KCTC 62186T.</title>
        <authorList>
            <person name="Sawabe T."/>
        </authorList>
    </citation>
    <scope>NUCLEOTIDE SEQUENCE [LARGE SCALE GENOMIC DNA]</scope>
    <source>
        <strain evidence="1 2">KCTC 62186</strain>
    </source>
</reference>
<evidence type="ECO:0000313" key="1">
    <source>
        <dbReference type="EMBL" id="GLX78054.1"/>
    </source>
</evidence>
<keyword evidence="2" id="KW-1185">Reference proteome</keyword>